<accession>A0ABV2MKY5</accession>
<sequence length="403" mass="45528">MPVNLVPSSLPKTMTGLVCVGPFGIPRFWATIWSDVLKTSLRPSTRRQHLAALDRLYEAVQRQRGSDCLDRLIADADANALEDCLMGFLAQLRNEAAVAGVDKTSTWKSAVSFVTDMLRIAGDASGIRASDMEAKLLRLDTLYRQLAPNPKPPAPPIRALPPIVVEDLYEIFNPDSPRDPFKTEALRWRNLLIFMLLLRLGLRRGEAALLHTSSFKEDFDPVGGKTVHWLDVDETDDDDPRYERPGLKTATSRRHLPLPQEIVGLVVHYNSNYRGRVHYPHLLISQKAQPLSLRSFGKMFDVVTASLSSDAINSLKKQGLDGVSCHDLRHTAATVRMKRYQDSGLDFDKAQEKLRVFFGWSKTSNMPRLYARAYFETSLAEVWDEKFDHFVDALRRTVPEAVR</sequence>
<proteinExistence type="predicted"/>
<gene>
    <name evidence="3" type="ORF">ABID08_004490</name>
</gene>
<name>A0ABV2MKY5_9HYPH</name>
<dbReference type="GeneID" id="91152665"/>
<feature type="domain" description="Tyr recombinase" evidence="2">
    <location>
        <begin position="155"/>
        <end position="384"/>
    </location>
</feature>
<dbReference type="InterPro" id="IPR011010">
    <property type="entry name" value="DNA_brk_join_enz"/>
</dbReference>
<reference evidence="3 4" key="1">
    <citation type="submission" date="2024-06" db="EMBL/GenBank/DDBJ databases">
        <title>Genomic Encyclopedia of Type Strains, Phase IV (KMG-IV): sequencing the most valuable type-strain genomes for metagenomic binning, comparative biology and taxonomic classification.</title>
        <authorList>
            <person name="Goeker M."/>
        </authorList>
    </citation>
    <scope>NUCLEOTIDE SEQUENCE [LARGE SCALE GENOMIC DNA]</scope>
    <source>
        <strain evidence="3 4">DSM 29288</strain>
    </source>
</reference>
<dbReference type="Gene3D" id="1.10.443.10">
    <property type="entry name" value="Intergrase catalytic core"/>
    <property type="match status" value="1"/>
</dbReference>
<comment type="caution">
    <text evidence="3">The sequence shown here is derived from an EMBL/GenBank/DDBJ whole genome shotgun (WGS) entry which is preliminary data.</text>
</comment>
<keyword evidence="1" id="KW-0233">DNA recombination</keyword>
<keyword evidence="4" id="KW-1185">Reference proteome</keyword>
<dbReference type="PROSITE" id="PS51898">
    <property type="entry name" value="TYR_RECOMBINASE"/>
    <property type="match status" value="1"/>
</dbReference>
<evidence type="ECO:0000313" key="4">
    <source>
        <dbReference type="Proteomes" id="UP001549077"/>
    </source>
</evidence>
<dbReference type="Proteomes" id="UP001549077">
    <property type="component" value="Unassembled WGS sequence"/>
</dbReference>
<protein>
    <submittedName>
        <fullName evidence="3">Integrase</fullName>
    </submittedName>
</protein>
<evidence type="ECO:0000259" key="2">
    <source>
        <dbReference type="PROSITE" id="PS51898"/>
    </source>
</evidence>
<evidence type="ECO:0000256" key="1">
    <source>
        <dbReference type="ARBA" id="ARBA00023172"/>
    </source>
</evidence>
<dbReference type="EMBL" id="JBEPMY010000015">
    <property type="protein sequence ID" value="MET3757109.1"/>
    <property type="molecule type" value="Genomic_DNA"/>
</dbReference>
<dbReference type="InterPro" id="IPR013762">
    <property type="entry name" value="Integrase-like_cat_sf"/>
</dbReference>
<dbReference type="SUPFAM" id="SSF56349">
    <property type="entry name" value="DNA breaking-rejoining enzymes"/>
    <property type="match status" value="1"/>
</dbReference>
<evidence type="ECO:0000313" key="3">
    <source>
        <dbReference type="EMBL" id="MET3757109.1"/>
    </source>
</evidence>
<dbReference type="RefSeq" id="WP_246638571.1">
    <property type="nucleotide sequence ID" value="NZ_CP071609.1"/>
</dbReference>
<organism evidence="3 4">
    <name type="scientific">Rhizobium binae</name>
    <dbReference type="NCBI Taxonomy" id="1138190"/>
    <lineage>
        <taxon>Bacteria</taxon>
        <taxon>Pseudomonadati</taxon>
        <taxon>Pseudomonadota</taxon>
        <taxon>Alphaproteobacteria</taxon>
        <taxon>Hyphomicrobiales</taxon>
        <taxon>Rhizobiaceae</taxon>
        <taxon>Rhizobium/Agrobacterium group</taxon>
        <taxon>Rhizobium</taxon>
    </lineage>
</organism>
<dbReference type="InterPro" id="IPR002104">
    <property type="entry name" value="Integrase_catalytic"/>
</dbReference>